<dbReference type="InterPro" id="IPR036942">
    <property type="entry name" value="Beta-barrel_TonB_sf"/>
</dbReference>
<dbReference type="InterPro" id="IPR037066">
    <property type="entry name" value="Plug_dom_sf"/>
</dbReference>
<reference evidence="15 16" key="1">
    <citation type="submission" date="2020-02" db="EMBL/GenBank/DDBJ databases">
        <title>Flavobacteriaceae Psychroflexus bacterium YR1-1, complete genome.</title>
        <authorList>
            <person name="Li Y."/>
            <person name="Wu S."/>
        </authorList>
    </citation>
    <scope>NUCLEOTIDE SEQUENCE [LARGE SCALE GENOMIC DNA]</scope>
    <source>
        <strain evidence="15 16">YR1-1</strain>
    </source>
</reference>
<keyword evidence="2 10" id="KW-0813">Transport</keyword>
<dbReference type="GO" id="GO:0009279">
    <property type="term" value="C:cell outer membrane"/>
    <property type="evidence" value="ECO:0007669"/>
    <property type="project" value="UniProtKB-SubCell"/>
</dbReference>
<dbReference type="GO" id="GO:0015344">
    <property type="term" value="F:siderophore uptake transmembrane transporter activity"/>
    <property type="evidence" value="ECO:0007669"/>
    <property type="project" value="TreeGrafter"/>
</dbReference>
<dbReference type="InterPro" id="IPR012910">
    <property type="entry name" value="Plug_dom"/>
</dbReference>
<evidence type="ECO:0000256" key="3">
    <source>
        <dbReference type="ARBA" id="ARBA00022452"/>
    </source>
</evidence>
<evidence type="ECO:0000256" key="5">
    <source>
        <dbReference type="ARBA" id="ARBA00022729"/>
    </source>
</evidence>
<dbReference type="PANTHER" id="PTHR30069">
    <property type="entry name" value="TONB-DEPENDENT OUTER MEMBRANE RECEPTOR"/>
    <property type="match status" value="1"/>
</dbReference>
<dbReference type="Pfam" id="PF00593">
    <property type="entry name" value="TonB_dep_Rec_b-barrel"/>
    <property type="match status" value="1"/>
</dbReference>
<dbReference type="GO" id="GO:0044718">
    <property type="term" value="P:siderophore transmembrane transport"/>
    <property type="evidence" value="ECO:0007669"/>
    <property type="project" value="TreeGrafter"/>
</dbReference>
<dbReference type="Pfam" id="PF07715">
    <property type="entry name" value="Plug"/>
    <property type="match status" value="1"/>
</dbReference>
<keyword evidence="8 15" id="KW-0675">Receptor</keyword>
<dbReference type="SUPFAM" id="SSF56935">
    <property type="entry name" value="Porins"/>
    <property type="match status" value="1"/>
</dbReference>
<dbReference type="Proteomes" id="UP000478505">
    <property type="component" value="Unassembled WGS sequence"/>
</dbReference>
<evidence type="ECO:0000256" key="7">
    <source>
        <dbReference type="ARBA" id="ARBA00023136"/>
    </source>
</evidence>
<name>A0A6B3R1Q2_9FLAO</name>
<dbReference type="InterPro" id="IPR000531">
    <property type="entry name" value="Beta-barrel_TonB"/>
</dbReference>
<protein>
    <submittedName>
        <fullName evidence="15">TonB-dependent receptor</fullName>
    </submittedName>
</protein>
<comment type="similarity">
    <text evidence="10 11">Belongs to the TonB-dependent receptor family.</text>
</comment>
<evidence type="ECO:0000256" key="11">
    <source>
        <dbReference type="RuleBase" id="RU003357"/>
    </source>
</evidence>
<keyword evidence="3 10" id="KW-1134">Transmembrane beta strand</keyword>
<sequence length="611" mass="69822">MKYSISFCVFACFFTGLGYAQLDSIQKLDEVFVVDRQINRFSTGQLVYTLSGSTLQDSPGTLTDVLQQNTPIFFKQNGYGMVSSPAFRGTTAQQTAVVWNGFNINSQFNGQTDFNTLLVDGFDEISVRPGGGSVVYGTGAIGGSIHLTNRLRFDGETHVVLNARLGSFSTYQNLLKASTSSDQWSLSFALSRFSSENDYDWPGTSRQNLNGEFEHYNANLSLARKLNRNNRITYHGMYFNGDRNFSLLFPSDPPSSYSNEDHRHLLEWESELSEVTSVLKLAFFEEYFQYTPDSRTPRPTGATAQTALARYSLFYSYKAFDFNVLSEYNYTSASGDNVLSESRTIASFAVLTKHHWKKLTSEVSFRQEYSDVYDSPFLFSSGFDYEFSERIAAKAKVSRNFRIPTFNDLYWEGSGRTDLRPETSGQLETSVVFSAKENKHQLTFTGYYNDITNLIRWVPNSTNIWQPENVDEVETYGLEAHLTSEFVWGMHEFNFSSLYAYTVSENTQTGYQLTYVPRHKFTNNLTYKINRFSVDLQNLYNGEVFTRTNNSPDDILEDYLLWNAGLSYVIPKFQNLKLSVQVRNIGDVAYQTIENRPMPGRHFFIQTLINF</sequence>
<evidence type="ECO:0000259" key="14">
    <source>
        <dbReference type="Pfam" id="PF07715"/>
    </source>
</evidence>
<feature type="chain" id="PRO_5025615211" evidence="12">
    <location>
        <begin position="21"/>
        <end position="611"/>
    </location>
</feature>
<evidence type="ECO:0000256" key="10">
    <source>
        <dbReference type="PROSITE-ProRule" id="PRU01360"/>
    </source>
</evidence>
<evidence type="ECO:0000256" key="6">
    <source>
        <dbReference type="ARBA" id="ARBA00023077"/>
    </source>
</evidence>
<feature type="domain" description="TonB-dependent receptor plug" evidence="14">
    <location>
        <begin position="42"/>
        <end position="143"/>
    </location>
</feature>
<keyword evidence="5 12" id="KW-0732">Signal</keyword>
<keyword evidence="6 11" id="KW-0798">TonB box</keyword>
<keyword evidence="9 10" id="KW-0998">Cell outer membrane</keyword>
<keyword evidence="16" id="KW-1185">Reference proteome</keyword>
<evidence type="ECO:0000313" key="15">
    <source>
        <dbReference type="EMBL" id="NEV93380.1"/>
    </source>
</evidence>
<dbReference type="InterPro" id="IPR039426">
    <property type="entry name" value="TonB-dep_rcpt-like"/>
</dbReference>
<feature type="domain" description="TonB-dependent receptor-like beta-barrel" evidence="13">
    <location>
        <begin position="167"/>
        <end position="585"/>
    </location>
</feature>
<evidence type="ECO:0000256" key="2">
    <source>
        <dbReference type="ARBA" id="ARBA00022448"/>
    </source>
</evidence>
<dbReference type="EMBL" id="JAAIKD010000002">
    <property type="protein sequence ID" value="NEV93380.1"/>
    <property type="molecule type" value="Genomic_DNA"/>
</dbReference>
<dbReference type="Gene3D" id="2.170.130.10">
    <property type="entry name" value="TonB-dependent receptor, plug domain"/>
    <property type="match status" value="1"/>
</dbReference>
<gene>
    <name evidence="15" type="ORF">G3567_04345</name>
</gene>
<proteinExistence type="inferred from homology"/>
<evidence type="ECO:0000256" key="4">
    <source>
        <dbReference type="ARBA" id="ARBA00022692"/>
    </source>
</evidence>
<dbReference type="AlphaFoldDB" id="A0A6B3R1Q2"/>
<evidence type="ECO:0000313" key="16">
    <source>
        <dbReference type="Proteomes" id="UP000478505"/>
    </source>
</evidence>
<comment type="caution">
    <text evidence="15">The sequence shown here is derived from an EMBL/GenBank/DDBJ whole genome shotgun (WGS) entry which is preliminary data.</text>
</comment>
<keyword evidence="4 10" id="KW-0812">Transmembrane</keyword>
<accession>A0A6B3R1Q2</accession>
<evidence type="ECO:0000256" key="1">
    <source>
        <dbReference type="ARBA" id="ARBA00004571"/>
    </source>
</evidence>
<feature type="signal peptide" evidence="12">
    <location>
        <begin position="1"/>
        <end position="20"/>
    </location>
</feature>
<evidence type="ECO:0000259" key="13">
    <source>
        <dbReference type="Pfam" id="PF00593"/>
    </source>
</evidence>
<evidence type="ECO:0000256" key="8">
    <source>
        <dbReference type="ARBA" id="ARBA00023170"/>
    </source>
</evidence>
<dbReference type="PANTHER" id="PTHR30069:SF29">
    <property type="entry name" value="HEMOGLOBIN AND HEMOGLOBIN-HAPTOGLOBIN-BINDING PROTEIN 1-RELATED"/>
    <property type="match status" value="1"/>
</dbReference>
<evidence type="ECO:0000256" key="9">
    <source>
        <dbReference type="ARBA" id="ARBA00023237"/>
    </source>
</evidence>
<organism evidence="15 16">
    <name type="scientific">Psychroflexus aurantiacus</name>
    <dbReference type="NCBI Taxonomy" id="2709310"/>
    <lineage>
        <taxon>Bacteria</taxon>
        <taxon>Pseudomonadati</taxon>
        <taxon>Bacteroidota</taxon>
        <taxon>Flavobacteriia</taxon>
        <taxon>Flavobacteriales</taxon>
        <taxon>Flavobacteriaceae</taxon>
        <taxon>Psychroflexus</taxon>
    </lineage>
</organism>
<keyword evidence="7 10" id="KW-0472">Membrane</keyword>
<comment type="subcellular location">
    <subcellularLocation>
        <location evidence="1 10">Cell outer membrane</location>
        <topology evidence="1 10">Multi-pass membrane protein</topology>
    </subcellularLocation>
</comment>
<evidence type="ECO:0000256" key="12">
    <source>
        <dbReference type="SAM" id="SignalP"/>
    </source>
</evidence>
<dbReference type="PROSITE" id="PS52016">
    <property type="entry name" value="TONB_DEPENDENT_REC_3"/>
    <property type="match status" value="1"/>
</dbReference>
<dbReference type="Gene3D" id="2.40.170.20">
    <property type="entry name" value="TonB-dependent receptor, beta-barrel domain"/>
    <property type="match status" value="1"/>
</dbReference>